<name>A0ACA9MX73_9GLOM</name>
<feature type="non-terminal residue" evidence="1">
    <location>
        <position position="173"/>
    </location>
</feature>
<evidence type="ECO:0000313" key="2">
    <source>
        <dbReference type="Proteomes" id="UP000789860"/>
    </source>
</evidence>
<dbReference type="EMBL" id="CAJVPM010017152">
    <property type="protein sequence ID" value="CAG8618421.1"/>
    <property type="molecule type" value="Genomic_DNA"/>
</dbReference>
<gene>
    <name evidence="1" type="ORF">SCALOS_LOCUS7563</name>
</gene>
<proteinExistence type="predicted"/>
<organism evidence="1 2">
    <name type="scientific">Scutellospora calospora</name>
    <dbReference type="NCBI Taxonomy" id="85575"/>
    <lineage>
        <taxon>Eukaryota</taxon>
        <taxon>Fungi</taxon>
        <taxon>Fungi incertae sedis</taxon>
        <taxon>Mucoromycota</taxon>
        <taxon>Glomeromycotina</taxon>
        <taxon>Glomeromycetes</taxon>
        <taxon>Diversisporales</taxon>
        <taxon>Gigasporaceae</taxon>
        <taxon>Scutellospora</taxon>
    </lineage>
</organism>
<reference evidence="1" key="1">
    <citation type="submission" date="2021-06" db="EMBL/GenBank/DDBJ databases">
        <authorList>
            <person name="Kallberg Y."/>
            <person name="Tangrot J."/>
            <person name="Rosling A."/>
        </authorList>
    </citation>
    <scope>NUCLEOTIDE SEQUENCE</scope>
    <source>
        <strain evidence="1">AU212A</strain>
    </source>
</reference>
<feature type="non-terminal residue" evidence="1">
    <location>
        <position position="1"/>
    </location>
</feature>
<comment type="caution">
    <text evidence="1">The sequence shown here is derived from an EMBL/GenBank/DDBJ whole genome shotgun (WGS) entry which is preliminary data.</text>
</comment>
<dbReference type="Proteomes" id="UP000789860">
    <property type="component" value="Unassembled WGS sequence"/>
</dbReference>
<evidence type="ECO:0000313" key="1">
    <source>
        <dbReference type="EMBL" id="CAG8618421.1"/>
    </source>
</evidence>
<sequence length="173" mass="19932">NWKLHTKRIIMFNEDIDDEPFIPKYLKGTYIDIHNQNSERYDLLYLPTRFDDSLSMYIGVGFSDEFESRLRILPGWYEGTMGYHGDDGCKFDGEGLGQRYGPLYSTGDTIGCCINFVDNNVFYTKNGINLGIAFENKPNEDMFPIVGMRTRGESVEANFGMSPFKFDIDTYTK</sequence>
<accession>A0ACA9MX73</accession>
<protein>
    <submittedName>
        <fullName evidence="1">11244_t:CDS:1</fullName>
    </submittedName>
</protein>
<keyword evidence="2" id="KW-1185">Reference proteome</keyword>